<dbReference type="InterPro" id="IPR047641">
    <property type="entry name" value="ABC_transpr_MalK/UgpC-like"/>
</dbReference>
<proteinExistence type="inferred from homology"/>
<dbReference type="Pfam" id="PF17912">
    <property type="entry name" value="OB_MalK"/>
    <property type="match status" value="1"/>
</dbReference>
<keyword evidence="4 12" id="KW-0067">ATP-binding</keyword>
<comment type="subcellular location">
    <subcellularLocation>
        <location evidence="1">Cell membrane</location>
        <topology evidence="1">Peripheral membrane protein</topology>
    </subcellularLocation>
</comment>
<evidence type="ECO:0000313" key="12">
    <source>
        <dbReference type="EMBL" id="QCC49504.1"/>
    </source>
</evidence>
<accession>A0A4D6H6H9</accession>
<dbReference type="KEGG" id="hlm:DV707_16620"/>
<evidence type="ECO:0000256" key="6">
    <source>
        <dbReference type="ARBA" id="ARBA00051890"/>
    </source>
</evidence>
<protein>
    <recommendedName>
        <fullName evidence="10">ABC-type D-xylose/L-arabinose transporter</fullName>
        <ecNumber evidence="10">7.5.2.13</ecNumber>
    </recommendedName>
</protein>
<reference evidence="12 13" key="1">
    <citation type="journal article" date="2019" name="Nat. Commun.">
        <title>A new type of DNA phosphorothioation-based antiviral system in archaea.</title>
        <authorList>
            <person name="Xiong L."/>
            <person name="Liu S."/>
            <person name="Chen S."/>
            <person name="Xiao Y."/>
            <person name="Zhu B."/>
            <person name="Gao Y."/>
            <person name="Zhang Y."/>
            <person name="Chen B."/>
            <person name="Luo J."/>
            <person name="Deng Z."/>
            <person name="Chen X."/>
            <person name="Wang L."/>
            <person name="Chen S."/>
        </authorList>
    </citation>
    <scope>NUCLEOTIDE SEQUENCE [LARGE SCALE GENOMIC DNA]</scope>
    <source>
        <strain evidence="12 13">CGMCC 1.10331</strain>
        <plasmid evidence="12 13">unnamed2</plasmid>
    </source>
</reference>
<dbReference type="OrthoDB" id="18368at2157"/>
<dbReference type="PROSITE" id="PS50893">
    <property type="entry name" value="ABC_TRANSPORTER_2"/>
    <property type="match status" value="1"/>
</dbReference>
<evidence type="ECO:0000256" key="9">
    <source>
        <dbReference type="ARBA" id="ARBA00065962"/>
    </source>
</evidence>
<dbReference type="SUPFAM" id="SSF50331">
    <property type="entry name" value="MOP-like"/>
    <property type="match status" value="1"/>
</dbReference>
<dbReference type="GO" id="GO:0055052">
    <property type="term" value="C:ATP-binding cassette (ABC) transporter complex, substrate-binding subunit-containing"/>
    <property type="evidence" value="ECO:0007669"/>
    <property type="project" value="TreeGrafter"/>
</dbReference>
<dbReference type="EMBL" id="CP031313">
    <property type="protein sequence ID" value="QCC49504.1"/>
    <property type="molecule type" value="Genomic_DNA"/>
</dbReference>
<evidence type="ECO:0000256" key="8">
    <source>
        <dbReference type="ARBA" id="ARBA00061029"/>
    </source>
</evidence>
<keyword evidence="3" id="KW-0547">Nucleotide-binding</keyword>
<dbReference type="InterPro" id="IPR040582">
    <property type="entry name" value="OB_MalK-like"/>
</dbReference>
<dbReference type="InterPro" id="IPR027417">
    <property type="entry name" value="P-loop_NTPase"/>
</dbReference>
<keyword evidence="2" id="KW-0813">Transport</keyword>
<dbReference type="GO" id="GO:0005524">
    <property type="term" value="F:ATP binding"/>
    <property type="evidence" value="ECO:0007669"/>
    <property type="project" value="UniProtKB-KW"/>
</dbReference>
<dbReference type="PROSITE" id="PS00211">
    <property type="entry name" value="ABC_TRANSPORTER_1"/>
    <property type="match status" value="1"/>
</dbReference>
<comment type="similarity">
    <text evidence="8">Belongs to the ABC transporter superfamily. Carbohydrate uptake transporter-1 (CUT1) (TC 3.A.1.1) family.</text>
</comment>
<organism evidence="12 13">
    <name type="scientific">Halobellus limi</name>
    <dbReference type="NCBI Taxonomy" id="699433"/>
    <lineage>
        <taxon>Archaea</taxon>
        <taxon>Methanobacteriati</taxon>
        <taxon>Methanobacteriota</taxon>
        <taxon>Stenosarchaea group</taxon>
        <taxon>Halobacteria</taxon>
        <taxon>Halobacteriales</taxon>
        <taxon>Haloferacaceae</taxon>
        <taxon>Halobellus</taxon>
    </lineage>
</organism>
<evidence type="ECO:0000259" key="11">
    <source>
        <dbReference type="PROSITE" id="PS50893"/>
    </source>
</evidence>
<dbReference type="Pfam" id="PF00005">
    <property type="entry name" value="ABC_tran"/>
    <property type="match status" value="1"/>
</dbReference>
<evidence type="ECO:0000256" key="4">
    <source>
        <dbReference type="ARBA" id="ARBA00022840"/>
    </source>
</evidence>
<dbReference type="Gene3D" id="2.40.50.140">
    <property type="entry name" value="Nucleic acid-binding proteins"/>
    <property type="match status" value="1"/>
</dbReference>
<dbReference type="GO" id="GO:0016887">
    <property type="term" value="F:ATP hydrolysis activity"/>
    <property type="evidence" value="ECO:0007669"/>
    <property type="project" value="InterPro"/>
</dbReference>
<evidence type="ECO:0000256" key="7">
    <source>
        <dbReference type="ARBA" id="ARBA00053454"/>
    </source>
</evidence>
<dbReference type="GO" id="GO:0022857">
    <property type="term" value="F:transmembrane transporter activity"/>
    <property type="evidence" value="ECO:0007669"/>
    <property type="project" value="UniProtKB-ARBA"/>
</dbReference>
<sequence length="357" mass="39792">MENIRKTFDNGEIVACADINLEINPTDFVVLLGPSGCGKTTTLRCLSGLDVPDSGHIYIGDEEMTYEKPKDRDLAFVFQSIALFPHMSVRKNIAFGLDMTTDMSKDEKNERVREVAEMLGIESMLDRSPDELSGGQQQRVSLGRAMVMEPAAFLLDEPFSALDAKLRDQMRVEVKQLQRELETAMIFVTHDQEEAMTLGDKIVVMDDARIQQIGSPYEIYNEPTNQFVASFIGSPSTNMLPVEVVSTGEGYDVVGDFFRFPLSDEQVDRYQGGEQGNVQLGVRPEYLQLDADEKLFDADVSVIEPHGARDAVHLTADDYDLTAVTPQEKIPGGTESVSVDFEIDQIWLFDGDGQRLL</sequence>
<dbReference type="EC" id="7.5.2.13" evidence="10"/>
<evidence type="ECO:0000256" key="5">
    <source>
        <dbReference type="ARBA" id="ARBA00050355"/>
    </source>
</evidence>
<dbReference type="InterPro" id="IPR003439">
    <property type="entry name" value="ABC_transporter-like_ATP-bd"/>
</dbReference>
<evidence type="ECO:0000313" key="13">
    <source>
        <dbReference type="Proteomes" id="UP000296733"/>
    </source>
</evidence>
<dbReference type="InterPro" id="IPR017871">
    <property type="entry name" value="ABC_transporter-like_CS"/>
</dbReference>
<dbReference type="InterPro" id="IPR003593">
    <property type="entry name" value="AAA+_ATPase"/>
</dbReference>
<comment type="function">
    <text evidence="7">Part of the ABC transporter complex XacGHIJK involved in the uptake of xylose and arabinose. Responsible for energy coupling to the transport system.</text>
</comment>
<dbReference type="AlphaFoldDB" id="A0A4D6H6H9"/>
<geneLocation type="plasmid" evidence="12">
    <name>unnamed2</name>
</geneLocation>
<gene>
    <name evidence="12" type="ORF">DV707_16620</name>
</gene>
<dbReference type="Proteomes" id="UP000296733">
    <property type="component" value="Plasmid unnamed2"/>
</dbReference>
<name>A0A4D6H6H9_9EURY</name>
<dbReference type="Gene3D" id="3.40.50.300">
    <property type="entry name" value="P-loop containing nucleotide triphosphate hydrolases"/>
    <property type="match status" value="1"/>
</dbReference>
<evidence type="ECO:0000256" key="3">
    <source>
        <dbReference type="ARBA" id="ARBA00022741"/>
    </source>
</evidence>
<evidence type="ECO:0000256" key="10">
    <source>
        <dbReference type="ARBA" id="ARBA00066315"/>
    </source>
</evidence>
<dbReference type="InterPro" id="IPR008995">
    <property type="entry name" value="Mo/tungstate-bd_C_term_dom"/>
</dbReference>
<evidence type="ECO:0000256" key="1">
    <source>
        <dbReference type="ARBA" id="ARBA00004202"/>
    </source>
</evidence>
<dbReference type="SMART" id="SM00382">
    <property type="entry name" value="AAA"/>
    <property type="match status" value="1"/>
</dbReference>
<comment type="catalytic activity">
    <reaction evidence="6">
        <text>L-arabinose(out) + ATP + H2O = L-arabinose(in) + ADP + phosphate + H(+)</text>
        <dbReference type="Rhea" id="RHEA:30007"/>
        <dbReference type="ChEBI" id="CHEBI:15377"/>
        <dbReference type="ChEBI" id="CHEBI:15378"/>
        <dbReference type="ChEBI" id="CHEBI:17535"/>
        <dbReference type="ChEBI" id="CHEBI:30616"/>
        <dbReference type="ChEBI" id="CHEBI:43474"/>
        <dbReference type="ChEBI" id="CHEBI:456216"/>
        <dbReference type="EC" id="7.5.2.13"/>
    </reaction>
    <physiologicalReaction direction="left-to-right" evidence="6">
        <dbReference type="Rhea" id="RHEA:30008"/>
    </physiologicalReaction>
</comment>
<comment type="subunit">
    <text evidence="9">The complex is composed of two ATP-binding proteins (XacJ and XacK), two transmembrane proteins (XacH and XacI) and a solute-binding protein (XacG).</text>
</comment>
<dbReference type="Gene3D" id="2.40.50.100">
    <property type="match status" value="1"/>
</dbReference>
<dbReference type="PANTHER" id="PTHR43875:SF1">
    <property type="entry name" value="OSMOPROTECTIVE COMPOUNDS UPTAKE ATP-BINDING PROTEIN GGTA"/>
    <property type="match status" value="1"/>
</dbReference>
<dbReference type="FunFam" id="3.40.50.300:FF:000042">
    <property type="entry name" value="Maltose/maltodextrin ABC transporter, ATP-binding protein"/>
    <property type="match status" value="1"/>
</dbReference>
<dbReference type="SUPFAM" id="SSF52540">
    <property type="entry name" value="P-loop containing nucleoside triphosphate hydrolases"/>
    <property type="match status" value="1"/>
</dbReference>
<dbReference type="PANTHER" id="PTHR43875">
    <property type="entry name" value="MALTODEXTRIN IMPORT ATP-BINDING PROTEIN MSMX"/>
    <property type="match status" value="1"/>
</dbReference>
<dbReference type="InterPro" id="IPR012340">
    <property type="entry name" value="NA-bd_OB-fold"/>
</dbReference>
<keyword evidence="12" id="KW-0614">Plasmid</keyword>
<comment type="catalytic activity">
    <reaction evidence="5">
        <text>D-xylose(out) + ATP + H2O = D-xylose(in) + ADP + phosphate + H(+)</text>
        <dbReference type="Rhea" id="RHEA:29899"/>
        <dbReference type="ChEBI" id="CHEBI:15377"/>
        <dbReference type="ChEBI" id="CHEBI:15378"/>
        <dbReference type="ChEBI" id="CHEBI:30616"/>
        <dbReference type="ChEBI" id="CHEBI:43474"/>
        <dbReference type="ChEBI" id="CHEBI:53455"/>
        <dbReference type="ChEBI" id="CHEBI:456216"/>
        <dbReference type="EC" id="7.5.2.13"/>
    </reaction>
    <physiologicalReaction direction="left-to-right" evidence="5">
        <dbReference type="Rhea" id="RHEA:29900"/>
    </physiologicalReaction>
</comment>
<evidence type="ECO:0000256" key="2">
    <source>
        <dbReference type="ARBA" id="ARBA00022448"/>
    </source>
</evidence>
<feature type="domain" description="ABC transporter" evidence="11">
    <location>
        <begin position="1"/>
        <end position="232"/>
    </location>
</feature>